<feature type="transmembrane region" description="Helical" evidence="1">
    <location>
        <begin position="37"/>
        <end position="53"/>
    </location>
</feature>
<proteinExistence type="predicted"/>
<dbReference type="AlphaFoldDB" id="A0A1G1WK00"/>
<keyword evidence="1" id="KW-0812">Transmembrane</keyword>
<reference evidence="2 3" key="1">
    <citation type="journal article" date="2016" name="Nat. Commun.">
        <title>Thousands of microbial genomes shed light on interconnected biogeochemical processes in an aquifer system.</title>
        <authorList>
            <person name="Anantharaman K."/>
            <person name="Brown C.T."/>
            <person name="Hug L.A."/>
            <person name="Sharon I."/>
            <person name="Castelle C.J."/>
            <person name="Probst A.J."/>
            <person name="Thomas B.C."/>
            <person name="Singh A."/>
            <person name="Wilkins M.J."/>
            <person name="Karaoz U."/>
            <person name="Brodie E.L."/>
            <person name="Williams K.H."/>
            <person name="Hubbard S.S."/>
            <person name="Banfield J.F."/>
        </authorList>
    </citation>
    <scope>NUCLEOTIDE SEQUENCE [LARGE SCALE GENOMIC DNA]</scope>
</reference>
<protein>
    <submittedName>
        <fullName evidence="2">Uncharacterized protein</fullName>
    </submittedName>
</protein>
<evidence type="ECO:0000256" key="1">
    <source>
        <dbReference type="SAM" id="Phobius"/>
    </source>
</evidence>
<organism evidence="2 3">
    <name type="scientific">Candidatus Woykebacteria bacterium RBG_19FT_COMBO_43_10</name>
    <dbReference type="NCBI Taxonomy" id="1802598"/>
    <lineage>
        <taxon>Bacteria</taxon>
        <taxon>Candidatus Woykeibacteriota</taxon>
    </lineage>
</organism>
<comment type="caution">
    <text evidence="2">The sequence shown here is derived from an EMBL/GenBank/DDBJ whole genome shotgun (WGS) entry which is preliminary data.</text>
</comment>
<keyword evidence="1" id="KW-0472">Membrane</keyword>
<sequence>MAKLITSSPVNSYLISYILALFAVSPNTKLGMGLRKAFYLFNLFAFGTLALTVDNRKLLKVLLKMGTVIKNGKVFDSVIKSIAVFMMYDLLRERFKLATQKLFYNISMLRNLIMFNVDKSITTTNTTGTIRSSYQFGLSVSSPESIMISTVSPFAPHRTMSILRAFFNRAFSKHIISVPERSYFGSL</sequence>
<dbReference type="Proteomes" id="UP000176645">
    <property type="component" value="Unassembled WGS sequence"/>
</dbReference>
<keyword evidence="1" id="KW-1133">Transmembrane helix</keyword>
<gene>
    <name evidence="2" type="ORF">A2Z42_04215</name>
</gene>
<feature type="transmembrane region" description="Helical" evidence="1">
    <location>
        <begin position="6"/>
        <end position="25"/>
    </location>
</feature>
<accession>A0A1G1WK00</accession>
<evidence type="ECO:0000313" key="3">
    <source>
        <dbReference type="Proteomes" id="UP000176645"/>
    </source>
</evidence>
<name>A0A1G1WK00_9BACT</name>
<evidence type="ECO:0000313" key="2">
    <source>
        <dbReference type="EMBL" id="OGY27931.1"/>
    </source>
</evidence>
<dbReference type="EMBL" id="MHCU01000018">
    <property type="protein sequence ID" value="OGY27931.1"/>
    <property type="molecule type" value="Genomic_DNA"/>
</dbReference>